<dbReference type="SUPFAM" id="SSF54106">
    <property type="entry name" value="LysM domain"/>
    <property type="match status" value="1"/>
</dbReference>
<dbReference type="CDD" id="cd00118">
    <property type="entry name" value="LysM"/>
    <property type="match status" value="1"/>
</dbReference>
<organism evidence="3 4">
    <name type="scientific">Mucor circinelloides f. lusitanicus</name>
    <name type="common">Mucor racemosus var. lusitanicus</name>
    <dbReference type="NCBI Taxonomy" id="29924"/>
    <lineage>
        <taxon>Eukaryota</taxon>
        <taxon>Fungi</taxon>
        <taxon>Fungi incertae sedis</taxon>
        <taxon>Mucoromycota</taxon>
        <taxon>Mucoromycotina</taxon>
        <taxon>Mucoromycetes</taxon>
        <taxon>Mucorales</taxon>
        <taxon>Mucorineae</taxon>
        <taxon>Mucoraceae</taxon>
        <taxon>Mucor</taxon>
    </lineage>
</organism>
<gene>
    <name evidence="3" type="ORF">FB192DRAFT_1376252</name>
</gene>
<dbReference type="Proteomes" id="UP000469890">
    <property type="component" value="Unassembled WGS sequence"/>
</dbReference>
<keyword evidence="1" id="KW-0732">Signal</keyword>
<dbReference type="InterPro" id="IPR036779">
    <property type="entry name" value="LysM_dom_sf"/>
</dbReference>
<proteinExistence type="predicted"/>
<evidence type="ECO:0000259" key="2">
    <source>
        <dbReference type="PROSITE" id="PS51782"/>
    </source>
</evidence>
<sequence>MKLLLLASSVLSVASLIQAADHYSHPCEETYNVVQADDCKSIAAAYGVTEAKLQQWNQYFDPNFQCNSLNAGDHVCVQVSFRYLCSQANRLTKASYNSSMKSCSRELLLMPTKRRRLDLTNQRSLLIRERRKALTRRHLPIKK</sequence>
<dbReference type="PROSITE" id="PS51782">
    <property type="entry name" value="LYSM"/>
    <property type="match status" value="1"/>
</dbReference>
<reference evidence="3 4" key="1">
    <citation type="submission" date="2019-09" db="EMBL/GenBank/DDBJ databases">
        <authorList>
            <consortium name="DOE Joint Genome Institute"/>
            <person name="Mondo S.J."/>
            <person name="Navarro-Mendoza M.I."/>
            <person name="Perez-Arques C."/>
            <person name="Panchal S."/>
            <person name="Nicolas F.E."/>
            <person name="Ganguly P."/>
            <person name="Pangilinan J."/>
            <person name="Grigoriev I."/>
            <person name="Heitman J."/>
            <person name="Sanya K."/>
            <person name="Garre V."/>
        </authorList>
    </citation>
    <scope>NUCLEOTIDE SEQUENCE [LARGE SCALE GENOMIC DNA]</scope>
    <source>
        <strain evidence="3 4">MU402</strain>
    </source>
</reference>
<evidence type="ECO:0000313" key="4">
    <source>
        <dbReference type="Proteomes" id="UP000469890"/>
    </source>
</evidence>
<dbReference type="EMBL" id="JAAECE010000004">
    <property type="protein sequence ID" value="KAF1802097.1"/>
    <property type="molecule type" value="Genomic_DNA"/>
</dbReference>
<feature type="chain" id="PRO_5034473085" description="LysM domain-containing protein" evidence="1">
    <location>
        <begin position="20"/>
        <end position="143"/>
    </location>
</feature>
<dbReference type="AlphaFoldDB" id="A0A8H4F113"/>
<name>A0A8H4F113_MUCCL</name>
<accession>A0A8H4F113</accession>
<evidence type="ECO:0000256" key="1">
    <source>
        <dbReference type="SAM" id="SignalP"/>
    </source>
</evidence>
<dbReference type="Pfam" id="PF01476">
    <property type="entry name" value="LysM"/>
    <property type="match status" value="1"/>
</dbReference>
<dbReference type="InterPro" id="IPR018392">
    <property type="entry name" value="LysM"/>
</dbReference>
<evidence type="ECO:0000313" key="3">
    <source>
        <dbReference type="EMBL" id="KAF1802097.1"/>
    </source>
</evidence>
<dbReference type="Gene3D" id="3.10.350.10">
    <property type="entry name" value="LysM domain"/>
    <property type="match status" value="1"/>
</dbReference>
<feature type="signal peptide" evidence="1">
    <location>
        <begin position="1"/>
        <end position="19"/>
    </location>
</feature>
<feature type="domain" description="LysM" evidence="2">
    <location>
        <begin position="29"/>
        <end position="77"/>
    </location>
</feature>
<protein>
    <recommendedName>
        <fullName evidence="2">LysM domain-containing protein</fullName>
    </recommendedName>
</protein>
<comment type="caution">
    <text evidence="3">The sequence shown here is derived from an EMBL/GenBank/DDBJ whole genome shotgun (WGS) entry which is preliminary data.</text>
</comment>